<dbReference type="Gene3D" id="3.40.190.100">
    <property type="entry name" value="Glycine betaine-binding periplasmic protein, domain 2"/>
    <property type="match status" value="1"/>
</dbReference>
<keyword evidence="14" id="KW-1015">Disulfide bond</keyword>
<dbReference type="FunFam" id="1.10.510.10:FF:001227">
    <property type="entry name" value="Tyrosine-protein kinase receptor"/>
    <property type="match status" value="1"/>
</dbReference>
<dbReference type="Gene3D" id="3.40.50.2300">
    <property type="match status" value="2"/>
</dbReference>
<keyword evidence="7" id="KW-0677">Repeat</keyword>
<dbReference type="Gene3D" id="1.10.510.10">
    <property type="entry name" value="Transferase(Phosphotransferase) domain 1"/>
    <property type="match status" value="1"/>
</dbReference>
<dbReference type="PRINTS" id="PR00109">
    <property type="entry name" value="TYRKINASE"/>
</dbReference>
<dbReference type="FunFam" id="3.30.200.20:FF:000593">
    <property type="entry name" value="Predicted protein"/>
    <property type="match status" value="1"/>
</dbReference>
<evidence type="ECO:0000256" key="16">
    <source>
        <dbReference type="ARBA" id="ARBA00023180"/>
    </source>
</evidence>
<evidence type="ECO:0000256" key="4">
    <source>
        <dbReference type="ARBA" id="ARBA00022679"/>
    </source>
</evidence>
<sequence length="1360" mass="154224">MKIVMFSVVTVIVFSCFTLLINSKCLEDEDDLMARYRRSFQNNANNHKAPIVIESSMRASHQIVSHVLNILLEEVIGFTNVIVKDIETMNTTVMLNRIVGCPISSSNLEDRMGWKSCKENIKYTVINLEVWLSPVFDTRPWTKSKHVVDCGPLGPYGRAGWFIPTDIATEFWSQNIFIDHWRALRLPQVIARFSLNDSLSVLENVMTKRLNQGAEPLCKEKDCVNGFLLGPGCKYLSGGCLILLSSYPEMNYHLLQSQINTLNLPVIVAWIGHYLTDFVRQRAQRGLPVLFYDWWPSPLTLNHNFTQIKFPSCPYDPNPIYCNFKLNQLTKMTSPALSKLAPRAYEAVSRMSFTQEEYADLLQFYSNAKSLRPSIRASKVACSWVKDHEHIWKRWFPKIISTKKKVYLGGLFPLTGPFWTQPGLIQSAEMAIEWVNADTNVLPNHELKLLIKDTQCRTDVAMRSFIDLATNTTIPIAGILGPGCTDEAEPIAAISKHFNMIIVSYSAGAASLNNKQKYPYFFRTVPHINYYRYVYEKLFLAMNWLQIGAIAEVGKEFTEYHRLLKDHLHSRGVYMIARNKMMNSRDPLDLSKIFADLRRNKIHIIIGDFFDYAARLVMCEAYRQRMTSYEGYAWFLPAWLSEDWWDVDYYNSPPGRDDTRPQEAVPCSTEEMEEAVEGYFILSKSFYNDNGKKSVAGDITVNKFRSIYAVKAGKANNDESTFAGYVYDAVWVFAYALDKLLKSNPSALEALHTPATTSQLVQYINETKFDGVSGHISFQGGERIGTINILQYFHNETRLIGQYIPTIHTNPRINIRGSNHIVDLENEETDNGILRLYKRKVRWLSPNGKPPADGRQNEKVTECHIEKFRAFLNVNCEMAVILANVMAFGFFSIIISVVLIIIRQRYCRRNRGSNQKMEELGLLSTRFSRCLSLDGWELPRDNVVLNRKLGAGAFGTVFGGEAFLDDQGWQPVAVKTLKVGSTIEQKLDFLSEAEMMKRFNHPNIVQLLGVCTQGEPIYTIMEFMLHGDLKTYLLSRRSLVDRETIEAEDVAPFKLTQMATDVANGLNYLHSLKYVHRDLACRNCLVHSNKTVKIGDFGMTRSLYESDFYKFSKKGMLPVRWMSPESIWDGIFTALSDIWSFGVLLYEIVTFGSFPYQGLSNNQVLEYIRSGSRITLPDSCSIEVRTLIYSCMAFNPSERIKLDDILQAFSENTEYLQPCLDVPSSSVALEGTYSIEIAQQSGQTSLSHNTSHTLLQTSPGATSEVSTMLRKNSPGGKLSAKAHKSGGHLFGRPRSNSSIAPFNNSRGSVVMTVQNFHMSSPQIRMQAPSSVPIDNKVESSNVSDQVSEVSRELCQTVTSV</sequence>
<dbReference type="Gene3D" id="3.40.190.10">
    <property type="entry name" value="Periplasmic binding protein-like II"/>
    <property type="match status" value="1"/>
</dbReference>
<dbReference type="PROSITE" id="PS00107">
    <property type="entry name" value="PROTEIN_KINASE_ATP"/>
    <property type="match status" value="1"/>
</dbReference>
<dbReference type="InterPro" id="IPR050122">
    <property type="entry name" value="RTK"/>
</dbReference>
<keyword evidence="9" id="KW-0418">Kinase</keyword>
<keyword evidence="17" id="KW-0393">Immunoglobulin domain</keyword>
<dbReference type="Proteomes" id="UP000515154">
    <property type="component" value="Linkage group LG3"/>
</dbReference>
<evidence type="ECO:0000256" key="9">
    <source>
        <dbReference type="ARBA" id="ARBA00022777"/>
    </source>
</evidence>
<evidence type="ECO:0000256" key="11">
    <source>
        <dbReference type="ARBA" id="ARBA00022989"/>
    </source>
</evidence>
<dbReference type="PROSITE" id="PS00109">
    <property type="entry name" value="PROTEIN_KINASE_TYR"/>
    <property type="match status" value="1"/>
</dbReference>
<evidence type="ECO:0000256" key="17">
    <source>
        <dbReference type="ARBA" id="ARBA00023319"/>
    </source>
</evidence>
<evidence type="ECO:0000256" key="8">
    <source>
        <dbReference type="ARBA" id="ARBA00022741"/>
    </source>
</evidence>
<keyword evidence="11" id="KW-1133">Transmembrane helix</keyword>
<protein>
    <recommendedName>
        <fullName evidence="2">receptor protein-tyrosine kinase</fullName>
        <ecNumber evidence="2">2.7.10.1</ecNumber>
    </recommendedName>
</protein>
<keyword evidence="5" id="KW-0812">Transmembrane</keyword>
<keyword evidence="12" id="KW-0472">Membrane</keyword>
<reference evidence="21" key="1">
    <citation type="submission" date="2025-08" db="UniProtKB">
        <authorList>
            <consortium name="RefSeq"/>
        </authorList>
    </citation>
    <scope>IDENTIFICATION</scope>
</reference>
<evidence type="ECO:0000256" key="1">
    <source>
        <dbReference type="ARBA" id="ARBA00004167"/>
    </source>
</evidence>
<dbReference type="SUPFAM" id="SSF53850">
    <property type="entry name" value="Periplasmic binding protein-like II"/>
    <property type="match status" value="1"/>
</dbReference>
<dbReference type="InterPro" id="IPR028082">
    <property type="entry name" value="Peripla_BP_I"/>
</dbReference>
<dbReference type="GO" id="GO:0005886">
    <property type="term" value="C:plasma membrane"/>
    <property type="evidence" value="ECO:0007669"/>
    <property type="project" value="TreeGrafter"/>
</dbReference>
<name>A0A7E6EN79_9MOLL</name>
<dbReference type="InterPro" id="IPR017441">
    <property type="entry name" value="Protein_kinase_ATP_BS"/>
</dbReference>
<evidence type="ECO:0000256" key="7">
    <source>
        <dbReference type="ARBA" id="ARBA00022737"/>
    </source>
</evidence>
<dbReference type="Gene3D" id="3.30.200.20">
    <property type="entry name" value="Phosphorylase Kinase, domain 1"/>
    <property type="match status" value="1"/>
</dbReference>
<keyword evidence="6" id="KW-0732">Signal</keyword>
<dbReference type="GO" id="GO:0007169">
    <property type="term" value="P:cell surface receptor protein tyrosine kinase signaling pathway"/>
    <property type="evidence" value="ECO:0007669"/>
    <property type="project" value="TreeGrafter"/>
</dbReference>
<dbReference type="InterPro" id="IPR000719">
    <property type="entry name" value="Prot_kinase_dom"/>
</dbReference>
<dbReference type="CDD" id="cd06366">
    <property type="entry name" value="PBP1_GABAb_receptor"/>
    <property type="match status" value="1"/>
</dbReference>
<keyword evidence="20" id="KW-1185">Reference proteome</keyword>
<dbReference type="InterPro" id="IPR008266">
    <property type="entry name" value="Tyr_kinase_AS"/>
</dbReference>
<keyword evidence="15" id="KW-0675">Receptor</keyword>
<dbReference type="PROSITE" id="PS50011">
    <property type="entry name" value="PROTEIN_KINASE_DOM"/>
    <property type="match status" value="1"/>
</dbReference>
<dbReference type="InterPro" id="IPR001245">
    <property type="entry name" value="Ser-Thr/Tyr_kinase_cat_dom"/>
</dbReference>
<evidence type="ECO:0000313" key="21">
    <source>
        <dbReference type="RefSeq" id="XP_036356764.1"/>
    </source>
</evidence>
<dbReference type="Pfam" id="PF07714">
    <property type="entry name" value="PK_Tyr_Ser-Thr"/>
    <property type="match status" value="1"/>
</dbReference>
<dbReference type="Pfam" id="PF01094">
    <property type="entry name" value="ANF_receptor"/>
    <property type="match status" value="1"/>
</dbReference>
<evidence type="ECO:0000256" key="19">
    <source>
        <dbReference type="ARBA" id="ARBA00056965"/>
    </source>
</evidence>
<accession>A0A7E6EN79</accession>
<dbReference type="PANTHER" id="PTHR24416:SF489">
    <property type="entry name" value="PROTEIN KINASE DOMAIN-CONTAINING PROTEIN"/>
    <property type="match status" value="1"/>
</dbReference>
<dbReference type="PROSITE" id="PS51257">
    <property type="entry name" value="PROKAR_LIPOPROTEIN"/>
    <property type="match status" value="1"/>
</dbReference>
<keyword evidence="13" id="KW-0829">Tyrosine-protein kinase</keyword>
<keyword evidence="16" id="KW-0325">Glycoprotein</keyword>
<evidence type="ECO:0000256" key="15">
    <source>
        <dbReference type="ARBA" id="ARBA00023170"/>
    </source>
</evidence>
<gene>
    <name evidence="21" type="primary">LOC115209184</name>
</gene>
<dbReference type="RefSeq" id="XP_036356764.1">
    <property type="nucleotide sequence ID" value="XM_036500871.1"/>
</dbReference>
<dbReference type="SUPFAM" id="SSF56112">
    <property type="entry name" value="Protein kinase-like (PK-like)"/>
    <property type="match status" value="1"/>
</dbReference>
<dbReference type="GO" id="GO:0004714">
    <property type="term" value="F:transmembrane receptor protein tyrosine kinase activity"/>
    <property type="evidence" value="ECO:0007669"/>
    <property type="project" value="UniProtKB-EC"/>
</dbReference>
<dbReference type="EC" id="2.7.10.1" evidence="2"/>
<evidence type="ECO:0000256" key="3">
    <source>
        <dbReference type="ARBA" id="ARBA00022553"/>
    </source>
</evidence>
<dbReference type="InterPro" id="IPR020635">
    <property type="entry name" value="Tyr_kinase_cat_dom"/>
</dbReference>
<dbReference type="InterPro" id="IPR011009">
    <property type="entry name" value="Kinase-like_dom_sf"/>
</dbReference>
<evidence type="ECO:0000256" key="14">
    <source>
        <dbReference type="ARBA" id="ARBA00023157"/>
    </source>
</evidence>
<evidence type="ECO:0000256" key="10">
    <source>
        <dbReference type="ARBA" id="ARBA00022840"/>
    </source>
</evidence>
<dbReference type="PANTHER" id="PTHR24416">
    <property type="entry name" value="TYROSINE-PROTEIN KINASE RECEPTOR"/>
    <property type="match status" value="1"/>
</dbReference>
<comment type="catalytic activity">
    <reaction evidence="18">
        <text>L-tyrosyl-[protein] + ATP = O-phospho-L-tyrosyl-[protein] + ADP + H(+)</text>
        <dbReference type="Rhea" id="RHEA:10596"/>
        <dbReference type="Rhea" id="RHEA-COMP:10136"/>
        <dbReference type="Rhea" id="RHEA-COMP:20101"/>
        <dbReference type="ChEBI" id="CHEBI:15378"/>
        <dbReference type="ChEBI" id="CHEBI:30616"/>
        <dbReference type="ChEBI" id="CHEBI:46858"/>
        <dbReference type="ChEBI" id="CHEBI:61978"/>
        <dbReference type="ChEBI" id="CHEBI:456216"/>
        <dbReference type="EC" id="2.7.10.1"/>
    </reaction>
</comment>
<comment type="function">
    <text evidence="19">Receptor for basic fibroblast growth factor.</text>
</comment>
<dbReference type="GO" id="GO:0043235">
    <property type="term" value="C:receptor complex"/>
    <property type="evidence" value="ECO:0007669"/>
    <property type="project" value="TreeGrafter"/>
</dbReference>
<evidence type="ECO:0000256" key="2">
    <source>
        <dbReference type="ARBA" id="ARBA00011902"/>
    </source>
</evidence>
<dbReference type="CDD" id="cd00192">
    <property type="entry name" value="PTKc"/>
    <property type="match status" value="1"/>
</dbReference>
<dbReference type="GO" id="GO:0005524">
    <property type="term" value="F:ATP binding"/>
    <property type="evidence" value="ECO:0007669"/>
    <property type="project" value="UniProtKB-UniRule"/>
</dbReference>
<evidence type="ECO:0000256" key="5">
    <source>
        <dbReference type="ARBA" id="ARBA00022692"/>
    </source>
</evidence>
<evidence type="ECO:0000313" key="20">
    <source>
        <dbReference type="Proteomes" id="UP000515154"/>
    </source>
</evidence>
<keyword evidence="3" id="KW-0597">Phosphoprotein</keyword>
<keyword evidence="10" id="KW-0067">ATP-binding</keyword>
<evidence type="ECO:0000256" key="12">
    <source>
        <dbReference type="ARBA" id="ARBA00023136"/>
    </source>
</evidence>
<keyword evidence="4" id="KW-0808">Transferase</keyword>
<dbReference type="SMART" id="SM00219">
    <property type="entry name" value="TyrKc"/>
    <property type="match status" value="1"/>
</dbReference>
<proteinExistence type="predicted"/>
<evidence type="ECO:0000256" key="18">
    <source>
        <dbReference type="ARBA" id="ARBA00051243"/>
    </source>
</evidence>
<comment type="subcellular location">
    <subcellularLocation>
        <location evidence="1">Membrane</location>
        <topology evidence="1">Single-pass membrane protein</topology>
    </subcellularLocation>
</comment>
<evidence type="ECO:0000256" key="6">
    <source>
        <dbReference type="ARBA" id="ARBA00022729"/>
    </source>
</evidence>
<evidence type="ECO:0000256" key="13">
    <source>
        <dbReference type="ARBA" id="ARBA00023137"/>
    </source>
</evidence>
<keyword evidence="8" id="KW-0547">Nucleotide-binding</keyword>
<dbReference type="SUPFAM" id="SSF53822">
    <property type="entry name" value="Periplasmic binding protein-like I"/>
    <property type="match status" value="1"/>
</dbReference>
<dbReference type="InterPro" id="IPR001828">
    <property type="entry name" value="ANF_lig-bd_rcpt"/>
</dbReference>
<organism evidence="20 21">
    <name type="scientific">Octopus sinensis</name>
    <name type="common">East Asian common octopus</name>
    <dbReference type="NCBI Taxonomy" id="2607531"/>
    <lineage>
        <taxon>Eukaryota</taxon>
        <taxon>Metazoa</taxon>
        <taxon>Spiralia</taxon>
        <taxon>Lophotrochozoa</taxon>
        <taxon>Mollusca</taxon>
        <taxon>Cephalopoda</taxon>
        <taxon>Coleoidea</taxon>
        <taxon>Octopodiformes</taxon>
        <taxon>Octopoda</taxon>
        <taxon>Incirrata</taxon>
        <taxon>Octopodidae</taxon>
        <taxon>Octopus</taxon>
    </lineage>
</organism>